<dbReference type="Pfam" id="PF04672">
    <property type="entry name" value="Methyltransf_19"/>
    <property type="match status" value="1"/>
</dbReference>
<organism evidence="1 2">
    <name type="scientific">Saccharothrix tamanrassetensis</name>
    <dbReference type="NCBI Taxonomy" id="1051531"/>
    <lineage>
        <taxon>Bacteria</taxon>
        <taxon>Bacillati</taxon>
        <taxon>Actinomycetota</taxon>
        <taxon>Actinomycetes</taxon>
        <taxon>Pseudonocardiales</taxon>
        <taxon>Pseudonocardiaceae</taxon>
        <taxon>Saccharothrix</taxon>
    </lineage>
</organism>
<evidence type="ECO:0000313" key="2">
    <source>
        <dbReference type="Proteomes" id="UP000547510"/>
    </source>
</evidence>
<dbReference type="PIRSF" id="PIRSF017393">
    <property type="entry name" value="MTase_SAV2177"/>
    <property type="match status" value="1"/>
</dbReference>
<dbReference type="SUPFAM" id="SSF53335">
    <property type="entry name" value="S-adenosyl-L-methionine-dependent methyltransferases"/>
    <property type="match status" value="1"/>
</dbReference>
<dbReference type="AlphaFoldDB" id="A0A841CRY6"/>
<sequence length="258" mass="26847">MSTEVGEPTMAGVYDGLLGGIANFDPDRRLVEEIGKLSSSPQRLERENRAFLRRAVGYCAEVGVRQFLDLGCGAPRDDSAFALVRGLGCRVVCVDVDPEVVAHTTLAVDGIDSAGVVEADCRRPEAVFGADAVRFGLDFGLPVAVLMVSVLQFVPDADDPAGVVAGYRSRLAPGSVVAVSHPSADGEPVLHAVAAMCPGRPTLRTRSEVAALLPAGRVVEPGLVPVPDWRPDDGPVGGAVSGPVGGARYPYYAAVVQC</sequence>
<keyword evidence="2" id="KW-1185">Reference proteome</keyword>
<keyword evidence="1" id="KW-0808">Transferase</keyword>
<dbReference type="InterPro" id="IPR029063">
    <property type="entry name" value="SAM-dependent_MTases_sf"/>
</dbReference>
<dbReference type="CDD" id="cd02440">
    <property type="entry name" value="AdoMet_MTases"/>
    <property type="match status" value="1"/>
</dbReference>
<dbReference type="Proteomes" id="UP000547510">
    <property type="component" value="Unassembled WGS sequence"/>
</dbReference>
<comment type="caution">
    <text evidence="1">The sequence shown here is derived from an EMBL/GenBank/DDBJ whole genome shotgun (WGS) entry which is preliminary data.</text>
</comment>
<protein>
    <submittedName>
        <fullName evidence="1">SAM-dependent methyltransferase</fullName>
    </submittedName>
</protein>
<dbReference type="GO" id="GO:0008168">
    <property type="term" value="F:methyltransferase activity"/>
    <property type="evidence" value="ECO:0007669"/>
    <property type="project" value="UniProtKB-KW"/>
</dbReference>
<reference evidence="1 2" key="1">
    <citation type="submission" date="2020-08" db="EMBL/GenBank/DDBJ databases">
        <title>Genomic Encyclopedia of Type Strains, Phase III (KMG-III): the genomes of soil and plant-associated and newly described type strains.</title>
        <authorList>
            <person name="Whitman W."/>
        </authorList>
    </citation>
    <scope>NUCLEOTIDE SEQUENCE [LARGE SCALE GENOMIC DNA]</scope>
    <source>
        <strain evidence="1 2">CECT 8640</strain>
    </source>
</reference>
<dbReference type="Gene3D" id="3.40.50.150">
    <property type="entry name" value="Vaccinia Virus protein VP39"/>
    <property type="match status" value="1"/>
</dbReference>
<proteinExistence type="predicted"/>
<dbReference type="EMBL" id="JACHJN010000009">
    <property type="protein sequence ID" value="MBB5958735.1"/>
    <property type="molecule type" value="Genomic_DNA"/>
</dbReference>
<gene>
    <name evidence="1" type="ORF">FHS29_005344</name>
</gene>
<name>A0A841CRY6_9PSEU</name>
<evidence type="ECO:0000313" key="1">
    <source>
        <dbReference type="EMBL" id="MBB5958735.1"/>
    </source>
</evidence>
<dbReference type="GO" id="GO:0032259">
    <property type="term" value="P:methylation"/>
    <property type="evidence" value="ECO:0007669"/>
    <property type="project" value="UniProtKB-KW"/>
</dbReference>
<dbReference type="RefSeq" id="WP_184694984.1">
    <property type="nucleotide sequence ID" value="NZ_JACHJN010000009.1"/>
</dbReference>
<accession>A0A841CRY6</accession>
<keyword evidence="1" id="KW-0489">Methyltransferase</keyword>
<dbReference type="InterPro" id="IPR006764">
    <property type="entry name" value="SAM_dep_MeTrfase_SAV2177_type"/>
</dbReference>